<evidence type="ECO:0000313" key="9">
    <source>
        <dbReference type="EMBL" id="KUY17242.1"/>
    </source>
</evidence>
<dbReference type="InterPro" id="IPR015815">
    <property type="entry name" value="HIBADH-related"/>
</dbReference>
<dbReference type="SUPFAM" id="SSF51735">
    <property type="entry name" value="NAD(P)-binding Rossmann-fold domains"/>
    <property type="match status" value="1"/>
</dbReference>
<evidence type="ECO:0000259" key="8">
    <source>
        <dbReference type="Pfam" id="PF14833"/>
    </source>
</evidence>
<evidence type="ECO:0000259" key="7">
    <source>
        <dbReference type="Pfam" id="PF03446"/>
    </source>
</evidence>
<dbReference type="EC" id="1.1.1.31" evidence="6"/>
<dbReference type="PROSITE" id="PS00895">
    <property type="entry name" value="3_HYDROXYISOBUT_DH"/>
    <property type="match status" value="1"/>
</dbReference>
<evidence type="ECO:0000256" key="3">
    <source>
        <dbReference type="ARBA" id="ARBA00023002"/>
    </source>
</evidence>
<reference evidence="9 10" key="1">
    <citation type="submission" date="2015-11" db="EMBL/GenBank/DDBJ databases">
        <authorList>
            <person name="Nicholson A.C."/>
            <person name="Humrighouse B.W."/>
            <person name="Graziano J."/>
            <person name="Lasker B."/>
            <person name="Whitney A.M."/>
            <person name="Mcquiston J.R."/>
        </authorList>
    </citation>
    <scope>NUCLEOTIDE SEQUENCE [LARGE SCALE GENOMIC DNA]</scope>
    <source>
        <strain evidence="9 10">G4071</strain>
    </source>
</reference>
<dbReference type="Pfam" id="PF03446">
    <property type="entry name" value="NAD_binding_2"/>
    <property type="match status" value="1"/>
</dbReference>
<dbReference type="Gene3D" id="1.10.1040.10">
    <property type="entry name" value="N-(1-d-carboxylethyl)-l-norvaline Dehydrogenase, domain 2"/>
    <property type="match status" value="1"/>
</dbReference>
<dbReference type="InterPro" id="IPR013328">
    <property type="entry name" value="6PGD_dom2"/>
</dbReference>
<protein>
    <recommendedName>
        <fullName evidence="6">3-hydroxyisobutyrate dehydrogenase</fullName>
        <shortName evidence="6">HIBADH</shortName>
        <ecNumber evidence="6">1.1.1.31</ecNumber>
    </recommendedName>
</protein>
<feature type="active site" evidence="5">
    <location>
        <position position="169"/>
    </location>
</feature>
<dbReference type="FunFam" id="1.10.1040.10:FF:000006">
    <property type="entry name" value="3-hydroxyisobutyrate dehydrogenase"/>
    <property type="match status" value="1"/>
</dbReference>
<dbReference type="Pfam" id="PF14833">
    <property type="entry name" value="NAD_binding_11"/>
    <property type="match status" value="1"/>
</dbReference>
<dbReference type="InterPro" id="IPR002204">
    <property type="entry name" value="3-OH-isobutyrate_DH-rel_CS"/>
</dbReference>
<dbReference type="InterPro" id="IPR036291">
    <property type="entry name" value="NAD(P)-bd_dom_sf"/>
</dbReference>
<organism evidence="9 10">
    <name type="scientific">Elizabethkingia miricola</name>
    <name type="common">Chryseobacterium miricola</name>
    <dbReference type="NCBI Taxonomy" id="172045"/>
    <lineage>
        <taxon>Bacteria</taxon>
        <taxon>Pseudomonadati</taxon>
        <taxon>Bacteroidota</taxon>
        <taxon>Flavobacteriia</taxon>
        <taxon>Flavobacteriales</taxon>
        <taxon>Weeksellaceae</taxon>
        <taxon>Elizabethkingia</taxon>
    </lineage>
</organism>
<evidence type="ECO:0000256" key="5">
    <source>
        <dbReference type="PIRSR" id="PIRSR000103-1"/>
    </source>
</evidence>
<comment type="pathway">
    <text evidence="6">Amino-acid degradation; L-valine degradation.</text>
</comment>
<dbReference type="RefSeq" id="WP_059345224.1">
    <property type="nucleotide sequence ID" value="NZ_CP140570.1"/>
</dbReference>
<feature type="domain" description="6-phosphogluconate dehydrogenase NADP-binding" evidence="7">
    <location>
        <begin position="3"/>
        <end position="160"/>
    </location>
</feature>
<dbReference type="GO" id="GO:0009083">
    <property type="term" value="P:branched-chain amino acid catabolic process"/>
    <property type="evidence" value="ECO:0007669"/>
    <property type="project" value="UniProtKB-KW"/>
</dbReference>
<keyword evidence="2 6" id="KW-0101">Branched-chain amino acid catabolism</keyword>
<dbReference type="SUPFAM" id="SSF48179">
    <property type="entry name" value="6-phosphogluconate dehydrogenase C-terminal domain-like"/>
    <property type="match status" value="1"/>
</dbReference>
<dbReference type="NCBIfam" id="TIGR01692">
    <property type="entry name" value="HIBADH"/>
    <property type="match status" value="1"/>
</dbReference>
<keyword evidence="4 6" id="KW-0520">NAD</keyword>
<sequence length="293" mass="30506">MKKIAFIGLGNMGGPMAANLVRKGYDVKGFDLSADALDHLKEAGGYIADSSVEAIADADVVITMLPSGKHVSDLYSEEFIAHLKPGALLIDSSTIDAVTARAVADKVQLKGCSMIDAPVSGGTSGAQAGTLTFIVGGTLDNFEKAKPVLECMGKNIFHAGESGAGQVAKMCNNMLLAVHMIGTSEAINLGVRQGLDPKVLSEIMKKSSGGNWSLEVYNPYPGVMENAPASKDYAGGFAVDLMAKDLGLAAAAGLETKTATPLGSAALNLYRMWSDAGNGKIDFSSIIRFLNKQ</sequence>
<dbReference type="GO" id="GO:0008442">
    <property type="term" value="F:3-hydroxyisobutyrate dehydrogenase activity"/>
    <property type="evidence" value="ECO:0007669"/>
    <property type="project" value="UniProtKB-EC"/>
</dbReference>
<dbReference type="InterPro" id="IPR008927">
    <property type="entry name" value="6-PGluconate_DH-like_C_sf"/>
</dbReference>
<evidence type="ECO:0000256" key="1">
    <source>
        <dbReference type="ARBA" id="ARBA00009080"/>
    </source>
</evidence>
<dbReference type="PANTHER" id="PTHR22981:SF7">
    <property type="entry name" value="3-HYDROXYISOBUTYRATE DEHYDROGENASE, MITOCHONDRIAL"/>
    <property type="match status" value="1"/>
</dbReference>
<keyword evidence="3 6" id="KW-0560">Oxidoreductase</keyword>
<dbReference type="InterPro" id="IPR029154">
    <property type="entry name" value="HIBADH-like_NADP-bd"/>
</dbReference>
<comment type="catalytic activity">
    <reaction evidence="6">
        <text>3-hydroxy-2-methylpropanoate + NAD(+) = 2-methyl-3-oxopropanoate + NADH + H(+)</text>
        <dbReference type="Rhea" id="RHEA:17681"/>
        <dbReference type="ChEBI" id="CHEBI:11805"/>
        <dbReference type="ChEBI" id="CHEBI:15378"/>
        <dbReference type="ChEBI" id="CHEBI:57540"/>
        <dbReference type="ChEBI" id="CHEBI:57700"/>
        <dbReference type="ChEBI" id="CHEBI:57945"/>
        <dbReference type="EC" id="1.1.1.31"/>
    </reaction>
</comment>
<dbReference type="InterPro" id="IPR006115">
    <property type="entry name" value="6PGDH_NADP-bd"/>
</dbReference>
<dbReference type="InterPro" id="IPR011548">
    <property type="entry name" value="HIBADH"/>
</dbReference>
<dbReference type="Gene3D" id="3.40.50.720">
    <property type="entry name" value="NAD(P)-binding Rossmann-like Domain"/>
    <property type="match status" value="1"/>
</dbReference>
<evidence type="ECO:0000313" key="10">
    <source>
        <dbReference type="Proteomes" id="UP000064412"/>
    </source>
</evidence>
<feature type="domain" description="3-hydroxyisobutyrate dehydrogenase-like NAD-binding" evidence="8">
    <location>
        <begin position="163"/>
        <end position="290"/>
    </location>
</feature>
<dbReference type="EMBL" id="LNOI01000004">
    <property type="protein sequence ID" value="KUY17242.1"/>
    <property type="molecule type" value="Genomic_DNA"/>
</dbReference>
<name>A0ABD4DJY8_ELIMR</name>
<proteinExistence type="inferred from homology"/>
<dbReference type="PANTHER" id="PTHR22981">
    <property type="entry name" value="3-HYDROXYISOBUTYRATE DEHYDROGENASE-RELATED"/>
    <property type="match status" value="1"/>
</dbReference>
<accession>A0ABD4DJY8</accession>
<dbReference type="AlphaFoldDB" id="A0ABD4DJY8"/>
<comment type="caution">
    <text evidence="9">The sequence shown here is derived from an EMBL/GenBank/DDBJ whole genome shotgun (WGS) entry which is preliminary data.</text>
</comment>
<gene>
    <name evidence="9" type="ORF">ATB95_12785</name>
</gene>
<dbReference type="Proteomes" id="UP000064412">
    <property type="component" value="Unassembled WGS sequence"/>
</dbReference>
<evidence type="ECO:0000256" key="4">
    <source>
        <dbReference type="ARBA" id="ARBA00023027"/>
    </source>
</evidence>
<evidence type="ECO:0000256" key="2">
    <source>
        <dbReference type="ARBA" id="ARBA00022456"/>
    </source>
</evidence>
<comment type="similarity">
    <text evidence="1 6">Belongs to the HIBADH-related family.</text>
</comment>
<evidence type="ECO:0000256" key="6">
    <source>
        <dbReference type="RuleBase" id="RU910714"/>
    </source>
</evidence>
<dbReference type="PIRSF" id="PIRSF000103">
    <property type="entry name" value="HIBADH"/>
    <property type="match status" value="1"/>
</dbReference>